<evidence type="ECO:0008006" key="3">
    <source>
        <dbReference type="Google" id="ProtNLM"/>
    </source>
</evidence>
<evidence type="ECO:0000313" key="2">
    <source>
        <dbReference type="Proteomes" id="UP000245207"/>
    </source>
</evidence>
<comment type="caution">
    <text evidence="1">The sequence shown here is derived from an EMBL/GenBank/DDBJ whole genome shotgun (WGS) entry which is preliminary data.</text>
</comment>
<reference evidence="1 2" key="1">
    <citation type="journal article" date="2018" name="Mol. Plant">
        <title>The genome of Artemisia annua provides insight into the evolution of Asteraceae family and artemisinin biosynthesis.</title>
        <authorList>
            <person name="Shen Q."/>
            <person name="Zhang L."/>
            <person name="Liao Z."/>
            <person name="Wang S."/>
            <person name="Yan T."/>
            <person name="Shi P."/>
            <person name="Liu M."/>
            <person name="Fu X."/>
            <person name="Pan Q."/>
            <person name="Wang Y."/>
            <person name="Lv Z."/>
            <person name="Lu X."/>
            <person name="Zhang F."/>
            <person name="Jiang W."/>
            <person name="Ma Y."/>
            <person name="Chen M."/>
            <person name="Hao X."/>
            <person name="Li L."/>
            <person name="Tang Y."/>
            <person name="Lv G."/>
            <person name="Zhou Y."/>
            <person name="Sun X."/>
            <person name="Brodelius P.E."/>
            <person name="Rose J.K.C."/>
            <person name="Tang K."/>
        </authorList>
    </citation>
    <scope>NUCLEOTIDE SEQUENCE [LARGE SCALE GENOMIC DNA]</scope>
    <source>
        <strain evidence="2">cv. Huhao1</strain>
        <tissue evidence="1">Leaf</tissue>
    </source>
</reference>
<dbReference type="PANTHER" id="PTHR33116:SF78">
    <property type="entry name" value="OS12G0587133 PROTEIN"/>
    <property type="match status" value="1"/>
</dbReference>
<keyword evidence="2" id="KW-1185">Reference proteome</keyword>
<organism evidence="1 2">
    <name type="scientific">Artemisia annua</name>
    <name type="common">Sweet wormwood</name>
    <dbReference type="NCBI Taxonomy" id="35608"/>
    <lineage>
        <taxon>Eukaryota</taxon>
        <taxon>Viridiplantae</taxon>
        <taxon>Streptophyta</taxon>
        <taxon>Embryophyta</taxon>
        <taxon>Tracheophyta</taxon>
        <taxon>Spermatophyta</taxon>
        <taxon>Magnoliopsida</taxon>
        <taxon>eudicotyledons</taxon>
        <taxon>Gunneridae</taxon>
        <taxon>Pentapetalae</taxon>
        <taxon>asterids</taxon>
        <taxon>campanulids</taxon>
        <taxon>Asterales</taxon>
        <taxon>Asteraceae</taxon>
        <taxon>Asteroideae</taxon>
        <taxon>Anthemideae</taxon>
        <taxon>Artemisiinae</taxon>
        <taxon>Artemisia</taxon>
    </lineage>
</organism>
<protein>
    <recommendedName>
        <fullName evidence="3">RNA-directed DNA polymerase, eukaryota, Reverse transcriptase zinc-binding domain protein</fullName>
    </recommendedName>
</protein>
<sequence>MADYFGCLANKLPFIYLGVKVGANMGRINSWIEVVQKVSNKLSKWESKTVSMRGLWLNIIKSIHGSNRSFDQPIMSHFHVSVWSMVLKAVDNLKAKGVDLMEFCKKIIGNGFNSIWHDKWLGDVCFKVKLNKLFNIELHKEVSVAHKLQDVDIVSFFRRCPRGGIKDFQLQDLPQLLSSVVLSSFCDRWSWTLKIRMVFFL</sequence>
<evidence type="ECO:0000313" key="1">
    <source>
        <dbReference type="EMBL" id="PWA49317.1"/>
    </source>
</evidence>
<dbReference type="OrthoDB" id="1731458at2759"/>
<gene>
    <name evidence="1" type="ORF">CTI12_AA482410</name>
</gene>
<dbReference type="EMBL" id="PKPP01008988">
    <property type="protein sequence ID" value="PWA49317.1"/>
    <property type="molecule type" value="Genomic_DNA"/>
</dbReference>
<dbReference type="Proteomes" id="UP000245207">
    <property type="component" value="Unassembled WGS sequence"/>
</dbReference>
<name>A0A2U1LJY9_ARTAN</name>
<proteinExistence type="predicted"/>
<dbReference type="PANTHER" id="PTHR33116">
    <property type="entry name" value="REVERSE TRANSCRIPTASE ZINC-BINDING DOMAIN-CONTAINING PROTEIN-RELATED-RELATED"/>
    <property type="match status" value="1"/>
</dbReference>
<accession>A0A2U1LJY9</accession>
<dbReference type="AlphaFoldDB" id="A0A2U1LJY9"/>